<name>A0A292GT65_9HYPH</name>
<feature type="region of interest" description="Disordered" evidence="1">
    <location>
        <begin position="251"/>
        <end position="274"/>
    </location>
</feature>
<accession>A0A292GT65</accession>
<feature type="region of interest" description="Disordered" evidence="1">
    <location>
        <begin position="1"/>
        <end position="27"/>
    </location>
</feature>
<evidence type="ECO:0000313" key="2">
    <source>
        <dbReference type="EMBL" id="BBA74302.1"/>
    </source>
</evidence>
<dbReference type="EMBL" id="LC171369">
    <property type="protein sequence ID" value="BBA74302.1"/>
    <property type="molecule type" value="Genomic_DNA"/>
</dbReference>
<protein>
    <submittedName>
        <fullName evidence="2">Uncharacterized protein</fullName>
    </submittedName>
</protein>
<feature type="compositionally biased region" description="Polar residues" evidence="1">
    <location>
        <begin position="17"/>
        <end position="26"/>
    </location>
</feature>
<feature type="region of interest" description="Disordered" evidence="1">
    <location>
        <begin position="96"/>
        <end position="116"/>
    </location>
</feature>
<proteinExistence type="predicted"/>
<evidence type="ECO:0000256" key="1">
    <source>
        <dbReference type="SAM" id="MobiDB-lite"/>
    </source>
</evidence>
<sequence>MTEPQHADATNGGQNGPSGSVENGQETLEKFARQLGALFIGQEGKLTPEAQSQIDLRSDEERGKVLLKLVSELRPSEVSPGIWLRWLEGGDSPFSSRGIKRPVKQSQGTGKSLARGPASLRVHRDRVAKARAELEYAEEALAYHEAMDKSLLDWCVMDHLIKVLSPIFAMGPAWTIMRSLSGHMSDDEANMRALFYEGEEKQDEIKRVRALHMEEARKMMEVLDRWSGDPEFEVSLRKAVLGVVNSYAGSEDDAFGNGSRRRSESTARETINPRGLESAEDIIRGLRFE</sequence>
<organism evidence="2">
    <name type="scientific">Ochrobactrum sp. PW1</name>
    <dbReference type="NCBI Taxonomy" id="1882222"/>
    <lineage>
        <taxon>Bacteria</taxon>
        <taxon>Pseudomonadati</taxon>
        <taxon>Pseudomonadota</taxon>
        <taxon>Alphaproteobacteria</taxon>
        <taxon>Hyphomicrobiales</taxon>
        <taxon>Brucellaceae</taxon>
        <taxon>Brucella/Ochrobactrum group</taxon>
        <taxon>Ochrobactrum</taxon>
    </lineage>
</organism>
<dbReference type="AlphaFoldDB" id="A0A292GT65"/>
<reference evidence="2" key="1">
    <citation type="submission" date="2016-07" db="EMBL/GenBank/DDBJ databases">
        <title>Genomics reveals synergistic degradation of pyrene by five bacteria in a mangrove sediment-derived bacterial consortium.</title>
        <authorList>
            <person name="Wanapaisan P."/>
            <person name="Vejarano F."/>
            <person name="Chakraborty J."/>
            <person name="Shintani M."/>
            <person name="Muangchinda C."/>
            <person name="Laothamteep N."/>
            <person name="Suzuki-Minakuchi C."/>
            <person name="Inoue K."/>
            <person name="Nojiri H."/>
            <person name="Pinyakong O."/>
        </authorList>
    </citation>
    <scope>NUCLEOTIDE SEQUENCE</scope>
    <source>
        <strain evidence="2">PW1</strain>
    </source>
</reference>